<dbReference type="GO" id="GO:0005886">
    <property type="term" value="C:plasma membrane"/>
    <property type="evidence" value="ECO:0007669"/>
    <property type="project" value="TreeGrafter"/>
</dbReference>
<feature type="domain" description="Penicillin-binding protein dimerisation" evidence="11">
    <location>
        <begin position="73"/>
        <end position="237"/>
    </location>
</feature>
<name>A0A1F6BIP2_9BACT</name>
<protein>
    <recommendedName>
        <fullName evidence="4">beta-lactamase</fullName>
        <ecNumber evidence="4">3.5.2.6</ecNumber>
    </recommendedName>
</protein>
<evidence type="ECO:0000256" key="1">
    <source>
        <dbReference type="ARBA" id="ARBA00001526"/>
    </source>
</evidence>
<accession>A0A1F6BIP2</accession>
<dbReference type="PANTHER" id="PTHR30627">
    <property type="entry name" value="PEPTIDOGLYCAN D,D-TRANSPEPTIDASE"/>
    <property type="match status" value="1"/>
</dbReference>
<evidence type="ECO:0000259" key="11">
    <source>
        <dbReference type="Pfam" id="PF03717"/>
    </source>
</evidence>
<evidence type="ECO:0000256" key="9">
    <source>
        <dbReference type="SAM" id="Phobius"/>
    </source>
</evidence>
<dbReference type="InterPro" id="IPR036138">
    <property type="entry name" value="PBP_dimer_sf"/>
</dbReference>
<dbReference type="Gene3D" id="3.40.710.10">
    <property type="entry name" value="DD-peptidase/beta-lactamase superfamily"/>
    <property type="match status" value="1"/>
</dbReference>
<dbReference type="GO" id="GO:0008800">
    <property type="term" value="F:beta-lactamase activity"/>
    <property type="evidence" value="ECO:0007669"/>
    <property type="project" value="UniProtKB-EC"/>
</dbReference>
<evidence type="ECO:0000256" key="3">
    <source>
        <dbReference type="ARBA" id="ARBA00007898"/>
    </source>
</evidence>
<evidence type="ECO:0000313" key="13">
    <source>
        <dbReference type="Proteomes" id="UP000176273"/>
    </source>
</evidence>
<evidence type="ECO:0000256" key="5">
    <source>
        <dbReference type="ARBA" id="ARBA00022729"/>
    </source>
</evidence>
<keyword evidence="9" id="KW-0812">Transmembrane</keyword>
<comment type="similarity">
    <text evidence="3">Belongs to the class-D beta-lactamase family.</text>
</comment>
<dbReference type="Pfam" id="PF00905">
    <property type="entry name" value="Transpeptidase"/>
    <property type="match status" value="1"/>
</dbReference>
<keyword evidence="6" id="KW-0378">Hydrolase</keyword>
<keyword evidence="8" id="KW-0046">Antibiotic resistance</keyword>
<comment type="subcellular location">
    <subcellularLocation>
        <location evidence="2">Membrane</location>
    </subcellularLocation>
</comment>
<sequence length="600" mass="65959">MREELHLEDILQDRAVEDELMEVPLTARMFKLFLGGAFILFAVVITQVFLIGARRHTLYERSARANMFYTEIEPAPRGVIVDRNGELLVDNRSSVKAFVSMRFLPSNAAERNEALRDISEVTGMPAEEVTKRLKEHDWRLGRLLLVRDVPHDMLVELTARHIPGVEIEPGFARVPAHPFAISHITGYVGLADERAIEEGASAEEEVGKTGLEKQYDALLRGTQGTSVTVLNAREEVQGTRDVEKPREGRRLETFIDKGLQEYVYDRMAEQISFLGARGGVGIVMDAEGGEVRALISVPSFKVDNVQAYLSGAGDPLFNRAVSGLYNPGSTIKPLVAIAALEEGVMTPEHELYSSGQLVVENPYSPGNPSIFGDWKAHGWVNMRAALARSSNVYFYIVGGGFENEKGLGISRLRLWWSTFGLGKKTGIDLPAEAAGFLPSPGWKEKTGGVWRVGDTYNVTIGQGAFTVTPLELINYIAAIADGGVFYKPRIAVESPEALQSVVRLATSTLAVVREGMREAVTSPLGTAHLLNFLPLEAAAKTGSAEVTKSRTNALVVGYAPYDKPEIVFLFMIEDAREGGSNVVPVAHDVLMWYYERYKKS</sequence>
<evidence type="ECO:0000259" key="10">
    <source>
        <dbReference type="Pfam" id="PF00905"/>
    </source>
</evidence>
<dbReference type="SUPFAM" id="SSF56601">
    <property type="entry name" value="beta-lactamase/transpeptidase-like"/>
    <property type="match status" value="1"/>
</dbReference>
<dbReference type="EMBL" id="MFKH01000016">
    <property type="protein sequence ID" value="OGG36801.1"/>
    <property type="molecule type" value="Genomic_DNA"/>
</dbReference>
<dbReference type="InterPro" id="IPR001460">
    <property type="entry name" value="PCN-bd_Tpept"/>
</dbReference>
<organism evidence="12 13">
    <name type="scientific">Candidatus Jorgensenbacteria bacterium GWA1_54_12</name>
    <dbReference type="NCBI Taxonomy" id="1798468"/>
    <lineage>
        <taxon>Bacteria</taxon>
        <taxon>Candidatus Joergenseniibacteriota</taxon>
    </lineage>
</organism>
<proteinExistence type="inferred from homology"/>
<dbReference type="Gene3D" id="3.90.1310.10">
    <property type="entry name" value="Penicillin-binding protein 2a (Domain 2)"/>
    <property type="match status" value="1"/>
</dbReference>
<dbReference type="InterPro" id="IPR012338">
    <property type="entry name" value="Beta-lactam/transpept-like"/>
</dbReference>
<keyword evidence="9" id="KW-1133">Transmembrane helix</keyword>
<keyword evidence="7 9" id="KW-0472">Membrane</keyword>
<dbReference type="InterPro" id="IPR050515">
    <property type="entry name" value="Beta-lactam/transpept"/>
</dbReference>
<evidence type="ECO:0000256" key="6">
    <source>
        <dbReference type="ARBA" id="ARBA00022801"/>
    </source>
</evidence>
<dbReference type="InterPro" id="IPR005311">
    <property type="entry name" value="PBP_dimer"/>
</dbReference>
<dbReference type="Pfam" id="PF03717">
    <property type="entry name" value="PBP_dimer"/>
    <property type="match status" value="1"/>
</dbReference>
<dbReference type="Proteomes" id="UP000176273">
    <property type="component" value="Unassembled WGS sequence"/>
</dbReference>
<dbReference type="AlphaFoldDB" id="A0A1F6BIP2"/>
<dbReference type="GO" id="GO:0071555">
    <property type="term" value="P:cell wall organization"/>
    <property type="evidence" value="ECO:0007669"/>
    <property type="project" value="TreeGrafter"/>
</dbReference>
<evidence type="ECO:0000256" key="2">
    <source>
        <dbReference type="ARBA" id="ARBA00004370"/>
    </source>
</evidence>
<dbReference type="STRING" id="1798468.A2110_01195"/>
<reference evidence="12 13" key="1">
    <citation type="journal article" date="2016" name="Nat. Commun.">
        <title>Thousands of microbial genomes shed light on interconnected biogeochemical processes in an aquifer system.</title>
        <authorList>
            <person name="Anantharaman K."/>
            <person name="Brown C.T."/>
            <person name="Hug L.A."/>
            <person name="Sharon I."/>
            <person name="Castelle C.J."/>
            <person name="Probst A.J."/>
            <person name="Thomas B.C."/>
            <person name="Singh A."/>
            <person name="Wilkins M.J."/>
            <person name="Karaoz U."/>
            <person name="Brodie E.L."/>
            <person name="Williams K.H."/>
            <person name="Hubbard S.S."/>
            <person name="Banfield J.F."/>
        </authorList>
    </citation>
    <scope>NUCLEOTIDE SEQUENCE [LARGE SCALE GENOMIC DNA]</scope>
</reference>
<gene>
    <name evidence="12" type="ORF">A2110_01195</name>
</gene>
<dbReference type="SUPFAM" id="SSF56519">
    <property type="entry name" value="Penicillin binding protein dimerisation domain"/>
    <property type="match status" value="1"/>
</dbReference>
<evidence type="ECO:0000256" key="7">
    <source>
        <dbReference type="ARBA" id="ARBA00023136"/>
    </source>
</evidence>
<comment type="caution">
    <text evidence="12">The sequence shown here is derived from an EMBL/GenBank/DDBJ whole genome shotgun (WGS) entry which is preliminary data.</text>
</comment>
<feature type="transmembrane region" description="Helical" evidence="9">
    <location>
        <begin position="32"/>
        <end position="53"/>
    </location>
</feature>
<feature type="domain" description="Penicillin-binding protein transpeptidase" evidence="10">
    <location>
        <begin position="280"/>
        <end position="590"/>
    </location>
</feature>
<keyword evidence="5" id="KW-0732">Signal</keyword>
<comment type="catalytic activity">
    <reaction evidence="1">
        <text>a beta-lactam + H2O = a substituted beta-amino acid</text>
        <dbReference type="Rhea" id="RHEA:20401"/>
        <dbReference type="ChEBI" id="CHEBI:15377"/>
        <dbReference type="ChEBI" id="CHEBI:35627"/>
        <dbReference type="ChEBI" id="CHEBI:140347"/>
        <dbReference type="EC" id="3.5.2.6"/>
    </reaction>
</comment>
<dbReference type="EC" id="3.5.2.6" evidence="4"/>
<dbReference type="GO" id="GO:0008658">
    <property type="term" value="F:penicillin binding"/>
    <property type="evidence" value="ECO:0007669"/>
    <property type="project" value="InterPro"/>
</dbReference>
<evidence type="ECO:0000313" key="12">
    <source>
        <dbReference type="EMBL" id="OGG36801.1"/>
    </source>
</evidence>
<evidence type="ECO:0000256" key="4">
    <source>
        <dbReference type="ARBA" id="ARBA00012865"/>
    </source>
</evidence>
<evidence type="ECO:0000256" key="8">
    <source>
        <dbReference type="ARBA" id="ARBA00023251"/>
    </source>
</evidence>
<dbReference type="GO" id="GO:0046677">
    <property type="term" value="P:response to antibiotic"/>
    <property type="evidence" value="ECO:0007669"/>
    <property type="project" value="UniProtKB-KW"/>
</dbReference>
<dbReference type="PANTHER" id="PTHR30627:SF6">
    <property type="entry name" value="BETA-LACTAMASE YBXI-RELATED"/>
    <property type="match status" value="1"/>
</dbReference>